<sequence length="303" mass="33053">MPTYSQNNSLGYRSNKEIAEYLALIGDAEGERELLAAGFSGQTGGLFTRKAYSHTGMIVGFVPQDDHPRDREILGASRITAQPELIGKPIKITLDKFHVASYPGLGKHTILCEFSGCNQAETKKEDLTFARRFDAADGAAAGVSGAPIFMGLNVSAEGISFKGRTVNVRSSGDSKILETLDSPAFRGGLSLLHTAQPALIPFTNLTIAAVKQALTDKKNVQVHTFDLGLDFGEGRSSVRLRAGSYVVLQSDEGSRWKWDDFAWNDDGMAICYRHDQSTPIPFNYMVFSIDTMSAAKRWDISNC</sequence>
<comment type="caution">
    <text evidence="1">The sequence shown here is derived from an EMBL/GenBank/DDBJ whole genome shotgun (WGS) entry which is preliminary data.</text>
</comment>
<accession>A0A2N8KIM8</accession>
<dbReference type="EMBL" id="POQS01000003">
    <property type="protein sequence ID" value="PND33292.1"/>
    <property type="molecule type" value="Genomic_DNA"/>
</dbReference>
<organism evidence="1 2">
    <name type="scientific">Achromobacter pulmonis</name>
    <dbReference type="NCBI Taxonomy" id="1389932"/>
    <lineage>
        <taxon>Bacteria</taxon>
        <taxon>Pseudomonadati</taxon>
        <taxon>Pseudomonadota</taxon>
        <taxon>Betaproteobacteria</taxon>
        <taxon>Burkholderiales</taxon>
        <taxon>Alcaligenaceae</taxon>
        <taxon>Achromobacter</taxon>
    </lineage>
</organism>
<reference evidence="1 2" key="1">
    <citation type="submission" date="2018-01" db="EMBL/GenBank/DDBJ databases">
        <title>The draft genome of an aniline degradation strain ANB-1.</title>
        <authorList>
            <person name="Zhang L."/>
            <person name="Jiang J."/>
        </authorList>
    </citation>
    <scope>NUCLEOTIDE SEQUENCE [LARGE SCALE GENOMIC DNA]</scope>
    <source>
        <strain evidence="1 2">ANB-1</strain>
    </source>
</reference>
<dbReference type="Proteomes" id="UP000235994">
    <property type="component" value="Unassembled WGS sequence"/>
</dbReference>
<dbReference type="AlphaFoldDB" id="A0A2N8KIM8"/>
<gene>
    <name evidence="1" type="ORF">C1I89_12415</name>
</gene>
<proteinExistence type="predicted"/>
<evidence type="ECO:0000313" key="2">
    <source>
        <dbReference type="Proteomes" id="UP000235994"/>
    </source>
</evidence>
<keyword evidence="2" id="KW-1185">Reference proteome</keyword>
<protein>
    <submittedName>
        <fullName evidence="1">Uncharacterized protein</fullName>
    </submittedName>
</protein>
<dbReference type="RefSeq" id="WP_102773083.1">
    <property type="nucleotide sequence ID" value="NZ_POQS01000003.1"/>
</dbReference>
<name>A0A2N8KIM8_9BURK</name>
<evidence type="ECO:0000313" key="1">
    <source>
        <dbReference type="EMBL" id="PND33292.1"/>
    </source>
</evidence>